<accession>X1D3Y9</accession>
<dbReference type="AlphaFoldDB" id="X1D3Y9"/>
<name>X1D3Y9_9ZZZZ</name>
<feature type="non-terminal residue" evidence="1">
    <location>
        <position position="1"/>
    </location>
</feature>
<sequence>DEAELDSTLLQLQGQVLEQPQKAVELPTDVKAFITDFNQAIFNKDVVTMADLISDRFLHDGATKQMALRFLSGISSYTSEAKIIVTKFEPEGDEAKIDVLLKEKYFEAPFMIGRNLIKENGHWKWYGNQVPK</sequence>
<organism evidence="1">
    <name type="scientific">marine sediment metagenome</name>
    <dbReference type="NCBI Taxonomy" id="412755"/>
    <lineage>
        <taxon>unclassified sequences</taxon>
        <taxon>metagenomes</taxon>
        <taxon>ecological metagenomes</taxon>
    </lineage>
</organism>
<protein>
    <recommendedName>
        <fullName evidence="2">SnoaL-like domain-containing protein</fullName>
    </recommendedName>
</protein>
<comment type="caution">
    <text evidence="1">The sequence shown here is derived from an EMBL/GenBank/DDBJ whole genome shotgun (WGS) entry which is preliminary data.</text>
</comment>
<reference evidence="1" key="1">
    <citation type="journal article" date="2014" name="Front. Microbiol.">
        <title>High frequency of phylogenetically diverse reductive dehalogenase-homologous genes in deep subseafloor sedimentary metagenomes.</title>
        <authorList>
            <person name="Kawai M."/>
            <person name="Futagami T."/>
            <person name="Toyoda A."/>
            <person name="Takaki Y."/>
            <person name="Nishi S."/>
            <person name="Hori S."/>
            <person name="Arai W."/>
            <person name="Tsubouchi T."/>
            <person name="Morono Y."/>
            <person name="Uchiyama I."/>
            <person name="Ito T."/>
            <person name="Fujiyama A."/>
            <person name="Inagaki F."/>
            <person name="Takami H."/>
        </authorList>
    </citation>
    <scope>NUCLEOTIDE SEQUENCE</scope>
    <source>
        <strain evidence="1">Expedition CK06-06</strain>
    </source>
</reference>
<proteinExistence type="predicted"/>
<evidence type="ECO:0000313" key="1">
    <source>
        <dbReference type="EMBL" id="GAH14917.1"/>
    </source>
</evidence>
<gene>
    <name evidence="1" type="ORF">S01H4_60243</name>
</gene>
<dbReference type="EMBL" id="BART01035481">
    <property type="protein sequence ID" value="GAH14917.1"/>
    <property type="molecule type" value="Genomic_DNA"/>
</dbReference>
<evidence type="ECO:0008006" key="2">
    <source>
        <dbReference type="Google" id="ProtNLM"/>
    </source>
</evidence>